<evidence type="ECO:0000313" key="1">
    <source>
        <dbReference type="EMBL" id="TWD82475.1"/>
    </source>
</evidence>
<gene>
    <name evidence="1" type="ORF">FB561_3608</name>
</gene>
<dbReference type="Gene3D" id="3.40.630.30">
    <property type="match status" value="1"/>
</dbReference>
<dbReference type="EMBL" id="VIVK01000001">
    <property type="protein sequence ID" value="TWD82475.1"/>
    <property type="molecule type" value="Genomic_DNA"/>
</dbReference>
<keyword evidence="2" id="KW-1185">Reference proteome</keyword>
<evidence type="ECO:0000313" key="2">
    <source>
        <dbReference type="Proteomes" id="UP000318380"/>
    </source>
</evidence>
<dbReference type="AlphaFoldDB" id="A0A561BU89"/>
<proteinExistence type="predicted"/>
<sequence length="63" mass="7019">MEADRDALANMLAGLSELTLYFRFQTAVGRPPRPSVVEPLLRPTGAAWVAEHECRLIGHVMWA</sequence>
<reference evidence="1 2" key="1">
    <citation type="submission" date="2019-06" db="EMBL/GenBank/DDBJ databases">
        <title>Sequencing the genomes of 1000 actinobacteria strains.</title>
        <authorList>
            <person name="Klenk H.-P."/>
        </authorList>
    </citation>
    <scope>NUCLEOTIDE SEQUENCE [LARGE SCALE GENOMIC DNA]</scope>
    <source>
        <strain evidence="1 2">DSM 24683</strain>
    </source>
</reference>
<organism evidence="1 2">
    <name type="scientific">Kribbella amoyensis</name>
    <dbReference type="NCBI Taxonomy" id="996641"/>
    <lineage>
        <taxon>Bacteria</taxon>
        <taxon>Bacillati</taxon>
        <taxon>Actinomycetota</taxon>
        <taxon>Actinomycetes</taxon>
        <taxon>Propionibacteriales</taxon>
        <taxon>Kribbellaceae</taxon>
        <taxon>Kribbella</taxon>
    </lineage>
</organism>
<dbReference type="Proteomes" id="UP000318380">
    <property type="component" value="Unassembled WGS sequence"/>
</dbReference>
<comment type="caution">
    <text evidence="1">The sequence shown here is derived from an EMBL/GenBank/DDBJ whole genome shotgun (WGS) entry which is preliminary data.</text>
</comment>
<protein>
    <submittedName>
        <fullName evidence="1">Uncharacterized protein</fullName>
    </submittedName>
</protein>
<name>A0A561BU89_9ACTN</name>
<accession>A0A561BU89</accession>